<name>A0A1H6A969_9BACT</name>
<dbReference type="InterPro" id="IPR001383">
    <property type="entry name" value="Ribosomal_bL28_bact-type"/>
</dbReference>
<sequence>MAQVCEICGKGPQFGNNISHAHNVTKRRWNPNLQSVKALVAGQGKRVKVCTSCIKGGKVTKAA</sequence>
<comment type="similarity">
    <text evidence="1 5">Belongs to the bacterial ribosomal protein bL28 family.</text>
</comment>
<gene>
    <name evidence="5" type="primary">rpmB</name>
    <name evidence="6" type="ORF">SAMN05421819_2957</name>
</gene>
<protein>
    <recommendedName>
        <fullName evidence="4 5">Large ribosomal subunit protein bL28</fullName>
    </recommendedName>
</protein>
<dbReference type="GO" id="GO:0006412">
    <property type="term" value="P:translation"/>
    <property type="evidence" value="ECO:0007669"/>
    <property type="project" value="UniProtKB-UniRule"/>
</dbReference>
<accession>A0A1H6A969</accession>
<evidence type="ECO:0000256" key="4">
    <source>
        <dbReference type="ARBA" id="ARBA00035174"/>
    </source>
</evidence>
<dbReference type="Pfam" id="PF00830">
    <property type="entry name" value="Ribosomal_L28"/>
    <property type="match status" value="1"/>
</dbReference>
<evidence type="ECO:0000256" key="2">
    <source>
        <dbReference type="ARBA" id="ARBA00022980"/>
    </source>
</evidence>
<dbReference type="InterPro" id="IPR037147">
    <property type="entry name" value="Ribosomal_bL28_sf"/>
</dbReference>
<dbReference type="GO" id="GO:0005840">
    <property type="term" value="C:ribosome"/>
    <property type="evidence" value="ECO:0007669"/>
    <property type="project" value="UniProtKB-KW"/>
</dbReference>
<dbReference type="SUPFAM" id="SSF143800">
    <property type="entry name" value="L28p-like"/>
    <property type="match status" value="1"/>
</dbReference>
<dbReference type="HAMAP" id="MF_00373">
    <property type="entry name" value="Ribosomal_bL28"/>
    <property type="match status" value="1"/>
</dbReference>
<dbReference type="InterPro" id="IPR034704">
    <property type="entry name" value="Ribosomal_bL28/bL31-like_sf"/>
</dbReference>
<evidence type="ECO:0000256" key="3">
    <source>
        <dbReference type="ARBA" id="ARBA00023274"/>
    </source>
</evidence>
<evidence type="ECO:0000313" key="7">
    <source>
        <dbReference type="Proteomes" id="UP000236728"/>
    </source>
</evidence>
<keyword evidence="7" id="KW-1185">Reference proteome</keyword>
<dbReference type="EMBL" id="FNVA01000005">
    <property type="protein sequence ID" value="SEG44276.1"/>
    <property type="molecule type" value="Genomic_DNA"/>
</dbReference>
<reference evidence="6 7" key="1">
    <citation type="submission" date="2016-10" db="EMBL/GenBank/DDBJ databases">
        <authorList>
            <person name="de Groot N.N."/>
        </authorList>
    </citation>
    <scope>NUCLEOTIDE SEQUENCE [LARGE SCALE GENOMIC DNA]</scope>
    <source>
        <strain evidence="6 7">DSM 22489</strain>
    </source>
</reference>
<organism evidence="6 7">
    <name type="scientific">Bryocella elongata</name>
    <dbReference type="NCBI Taxonomy" id="863522"/>
    <lineage>
        <taxon>Bacteria</taxon>
        <taxon>Pseudomonadati</taxon>
        <taxon>Acidobacteriota</taxon>
        <taxon>Terriglobia</taxon>
        <taxon>Terriglobales</taxon>
        <taxon>Acidobacteriaceae</taxon>
        <taxon>Bryocella</taxon>
    </lineage>
</organism>
<dbReference type="Proteomes" id="UP000236728">
    <property type="component" value="Unassembled WGS sequence"/>
</dbReference>
<keyword evidence="2 5" id="KW-0689">Ribosomal protein</keyword>
<dbReference type="RefSeq" id="WP_103933833.1">
    <property type="nucleotide sequence ID" value="NZ_FNVA01000005.1"/>
</dbReference>
<keyword evidence="3 5" id="KW-0687">Ribonucleoprotein</keyword>
<evidence type="ECO:0000256" key="5">
    <source>
        <dbReference type="HAMAP-Rule" id="MF_00373"/>
    </source>
</evidence>
<dbReference type="GO" id="GO:0003735">
    <property type="term" value="F:structural constituent of ribosome"/>
    <property type="evidence" value="ECO:0007669"/>
    <property type="project" value="InterPro"/>
</dbReference>
<dbReference type="OrthoDB" id="9805609at2"/>
<dbReference type="InterPro" id="IPR026569">
    <property type="entry name" value="Ribosomal_bL28"/>
</dbReference>
<dbReference type="GO" id="GO:1990904">
    <property type="term" value="C:ribonucleoprotein complex"/>
    <property type="evidence" value="ECO:0007669"/>
    <property type="project" value="UniProtKB-KW"/>
</dbReference>
<dbReference type="Gene3D" id="2.30.170.40">
    <property type="entry name" value="Ribosomal protein L28/L24"/>
    <property type="match status" value="1"/>
</dbReference>
<dbReference type="NCBIfam" id="TIGR00009">
    <property type="entry name" value="L28"/>
    <property type="match status" value="1"/>
</dbReference>
<dbReference type="PANTHER" id="PTHR39080:SF1">
    <property type="entry name" value="LARGE RIBOSOMAL SUBUNIT PROTEIN BL28A"/>
    <property type="match status" value="1"/>
</dbReference>
<proteinExistence type="inferred from homology"/>
<dbReference type="InterPro" id="IPR050096">
    <property type="entry name" value="Bacterial_rp_bL28"/>
</dbReference>
<evidence type="ECO:0000313" key="6">
    <source>
        <dbReference type="EMBL" id="SEG44276.1"/>
    </source>
</evidence>
<dbReference type="AlphaFoldDB" id="A0A1H6A969"/>
<evidence type="ECO:0000256" key="1">
    <source>
        <dbReference type="ARBA" id="ARBA00008760"/>
    </source>
</evidence>
<dbReference type="PANTHER" id="PTHR39080">
    <property type="entry name" value="50S RIBOSOMAL PROTEIN L28"/>
    <property type="match status" value="1"/>
</dbReference>